<accession>A0A1F5EKE7</accession>
<dbReference type="SUPFAM" id="SSF51126">
    <property type="entry name" value="Pectin lyase-like"/>
    <property type="match status" value="1"/>
</dbReference>
<dbReference type="InterPro" id="IPR012334">
    <property type="entry name" value="Pectin_lyas_fold"/>
</dbReference>
<protein>
    <recommendedName>
        <fullName evidence="2">LTD domain-containing protein</fullName>
    </recommendedName>
</protein>
<feature type="compositionally biased region" description="Polar residues" evidence="1">
    <location>
        <begin position="429"/>
        <end position="440"/>
    </location>
</feature>
<dbReference type="SMART" id="SM00710">
    <property type="entry name" value="PbH1"/>
    <property type="match status" value="5"/>
</dbReference>
<feature type="compositionally biased region" description="Low complexity" evidence="1">
    <location>
        <begin position="478"/>
        <end position="500"/>
    </location>
</feature>
<evidence type="ECO:0000259" key="2">
    <source>
        <dbReference type="PROSITE" id="PS51841"/>
    </source>
</evidence>
<gene>
    <name evidence="3" type="ORF">A3E89_00665</name>
</gene>
<dbReference type="InterPro" id="IPR008947">
    <property type="entry name" value="PLipase_C/P1_nuclease_dom_sf"/>
</dbReference>
<dbReference type="GO" id="GO:0016788">
    <property type="term" value="F:hydrolase activity, acting on ester bonds"/>
    <property type="evidence" value="ECO:0007669"/>
    <property type="project" value="InterPro"/>
</dbReference>
<feature type="compositionally biased region" description="Low complexity" evidence="1">
    <location>
        <begin position="507"/>
        <end position="521"/>
    </location>
</feature>
<organism evidence="3 4">
    <name type="scientific">Candidatus Campbellbacteria bacterium RIFCSPHIGHO2_12_FULL_35_10</name>
    <dbReference type="NCBI Taxonomy" id="1797578"/>
    <lineage>
        <taxon>Bacteria</taxon>
        <taxon>Candidatus Campbelliibacteriota</taxon>
    </lineage>
</organism>
<dbReference type="Gene3D" id="1.10.575.10">
    <property type="entry name" value="P1 Nuclease"/>
    <property type="match status" value="1"/>
</dbReference>
<feature type="region of interest" description="Disordered" evidence="1">
    <location>
        <begin position="466"/>
        <end position="524"/>
    </location>
</feature>
<dbReference type="Gene3D" id="2.160.20.10">
    <property type="entry name" value="Single-stranded right-handed beta-helix, Pectin lyase-like"/>
    <property type="match status" value="1"/>
</dbReference>
<dbReference type="PROSITE" id="PS51841">
    <property type="entry name" value="LTD"/>
    <property type="match status" value="1"/>
</dbReference>
<dbReference type="SUPFAM" id="SSF74853">
    <property type="entry name" value="Lamin A/C globular tail domain"/>
    <property type="match status" value="1"/>
</dbReference>
<dbReference type="InterPro" id="IPR006626">
    <property type="entry name" value="PbH1"/>
</dbReference>
<evidence type="ECO:0000313" key="3">
    <source>
        <dbReference type="EMBL" id="OGD67882.1"/>
    </source>
</evidence>
<reference evidence="3 4" key="1">
    <citation type="journal article" date="2016" name="Nat. Commun.">
        <title>Thousands of microbial genomes shed light on interconnected biogeochemical processes in an aquifer system.</title>
        <authorList>
            <person name="Anantharaman K."/>
            <person name="Brown C.T."/>
            <person name="Hug L.A."/>
            <person name="Sharon I."/>
            <person name="Castelle C.J."/>
            <person name="Probst A.J."/>
            <person name="Thomas B.C."/>
            <person name="Singh A."/>
            <person name="Wilkins M.J."/>
            <person name="Karaoz U."/>
            <person name="Brodie E.L."/>
            <person name="Williams K.H."/>
            <person name="Hubbard S.S."/>
            <person name="Banfield J.F."/>
        </authorList>
    </citation>
    <scope>NUCLEOTIDE SEQUENCE [LARGE SCALE GENOMIC DNA]</scope>
</reference>
<dbReference type="InterPro" id="IPR001322">
    <property type="entry name" value="Lamin_tail_dom"/>
</dbReference>
<feature type="compositionally biased region" description="Gly residues" evidence="1">
    <location>
        <begin position="467"/>
        <end position="477"/>
    </location>
</feature>
<dbReference type="EMBL" id="MFAA01000049">
    <property type="protein sequence ID" value="OGD67882.1"/>
    <property type="molecule type" value="Genomic_DNA"/>
</dbReference>
<name>A0A1F5EKE7_9BACT</name>
<dbReference type="InterPro" id="IPR011050">
    <property type="entry name" value="Pectin_lyase_fold/virulence"/>
</dbReference>
<feature type="compositionally biased region" description="Acidic residues" evidence="1">
    <location>
        <begin position="402"/>
        <end position="427"/>
    </location>
</feature>
<dbReference type="Proteomes" id="UP000185891">
    <property type="component" value="Unassembled WGS sequence"/>
</dbReference>
<proteinExistence type="predicted"/>
<evidence type="ECO:0000313" key="4">
    <source>
        <dbReference type="Proteomes" id="UP000185891"/>
    </source>
</evidence>
<dbReference type="Pfam" id="PF00932">
    <property type="entry name" value="LTD"/>
    <property type="match status" value="1"/>
</dbReference>
<sequence>MENGKYQKLVFGSFLLATLMLPVFSYAYSDKTTHPALTNETIDIFNHYYPESKLGDSDREKIIMGSEKEDSPIYRPLNHFYDPVYNVGLLNVNLSAKNWSQNTRAQAGLNIASVGILKDYFGANSDYSWDRAVYDYVYGDKNRSLEALGHNLHLIQDMSVPPHVRNDQHLLGLDDSPYEMFTKQFDKNSIKNLSDELIGGGQKPITKNNLNNYFDDLATLTNNNFFSKDTIFDKKYKIINIIKEEKKILSNKDEIWFEHAFLGKHLYKLDGYQKNYNIEKSVIEKEFLIKDWDNLILTDYWNILSKQSVLHGAGVIKLFFDDVEKEKQTHALYNLNRSFAEKVIEGLAKTGEGVAKSVYSTITNLGKDKTNNLAVAPNISENENTKSGNDVDNLVDNGLVDFSDEGQNDGVGEEVVDNSQPDSDDNSQENGNNLGNQDINQPYGEIENPILISNLTPNQSLINYSAGFGGGGSGGGSNENNQSGEENNQNNQDNAENQGQNDEKNENNITETINSPTITSPLNNQKFNQNSIEFYGTASSTNIIYSDFSNATTTADEEGQWSLVLEDFEQGTTTVNFFATNITQTATSSETSIEIFVDSQAPATTLTVAECKDSLLKSDCLLAVTTVTINAEWSVDNSDFAYFILNKNGEKIETTATTTQIKINGNQDYRLAVSAVDDMGNVSEEAEQIIQINNAPVVINEIAWAGTSRTTSSDEWIELYNNTNEPIDLTGWTLYAEDKEPHIKLFGSIPANDYYLLERTDDTTVSDMQADLIYTGALSNSGEHLFLSFNKNNATTTVDEILKANNWGQNGNSVAYNTMERYDSHVAGTDWNNWGGATTRQYLINGKDANNESIFGTPKKRNSVNYLIDMSNELSVNKTLTKENSPYFIPEFSFRIKEGATLTIEEGVVIKFSPQGTPSFTVDGTIKSKGTKENPVVFTALYDDEYGGDMNNDGICEPENASSTSVCPVVGSWRQIFVSEKSKDSVFENTIVRYGGHYLTGQAMKYKSMLTVENTDILINDSVFENSLSRGVYLINTGSDTEILGNIFRNNNYDETLGATYPYGLDVSDGAPLIENNLFENNGYGLHISGSSAVVNSNEFKNNFKNAILSSGPVRFYNNSGDGNKINGIVIGSDITEVGMTNIMKKNQLPYVLYDTGVNVVASSTLKIDPGVVIKFGNEKFVIEGSLEMGDLNGERVLFTSYVDNSDGTNVFGLEQPEEIGIGKWTGTYLEDGSISTIKNAEFRYMKYGLKYENSAINLENVMFKNNDQAIFADEGSFVQTAQNIIFEGNIATSTVPL</sequence>
<feature type="region of interest" description="Disordered" evidence="1">
    <location>
        <begin position="379"/>
        <end position="442"/>
    </location>
</feature>
<feature type="compositionally biased region" description="Low complexity" evidence="1">
    <location>
        <begin position="388"/>
        <end position="401"/>
    </location>
</feature>
<comment type="caution">
    <text evidence="3">The sequence shown here is derived from an EMBL/GenBank/DDBJ whole genome shotgun (WGS) entry which is preliminary data.</text>
</comment>
<evidence type="ECO:0000256" key="1">
    <source>
        <dbReference type="SAM" id="MobiDB-lite"/>
    </source>
</evidence>
<dbReference type="SUPFAM" id="SSF48537">
    <property type="entry name" value="Phospholipase C/P1 nuclease"/>
    <property type="match status" value="1"/>
</dbReference>
<dbReference type="InterPro" id="IPR036415">
    <property type="entry name" value="Lamin_tail_dom_sf"/>
</dbReference>
<feature type="domain" description="LTD" evidence="2">
    <location>
        <begin position="683"/>
        <end position="829"/>
    </location>
</feature>